<comment type="caution">
    <text evidence="2">The sequence shown here is derived from an EMBL/GenBank/DDBJ whole genome shotgun (WGS) entry which is preliminary data.</text>
</comment>
<name>A0AAP0FZ81_9ASPA</name>
<evidence type="ECO:0000256" key="1">
    <source>
        <dbReference type="SAM" id="Phobius"/>
    </source>
</evidence>
<sequence length="184" mass="20635">MSRTRTRYVCGYWYGPVRLGTPRYGKIRTRYFYWFFGTARPNPRSSDRADRVHRVHRRRALHLLFTPASAASLLYDAVSSLLFLLAITALFAKAIETRATTHLHSILLPPFSEYKSSPTGVPSPDPPSLISFLHRRLEVRIPNNCLIAHTSYCTGSATGENGLVLALVIVSSISIITVLFSVKL</sequence>
<feature type="transmembrane region" description="Helical" evidence="1">
    <location>
        <begin position="63"/>
        <end position="92"/>
    </location>
</feature>
<evidence type="ECO:0000313" key="2">
    <source>
        <dbReference type="EMBL" id="KAK8926447.1"/>
    </source>
</evidence>
<proteinExistence type="predicted"/>
<accession>A0AAP0FZ81</accession>
<organism evidence="2 3">
    <name type="scientific">Platanthera zijinensis</name>
    <dbReference type="NCBI Taxonomy" id="2320716"/>
    <lineage>
        <taxon>Eukaryota</taxon>
        <taxon>Viridiplantae</taxon>
        <taxon>Streptophyta</taxon>
        <taxon>Embryophyta</taxon>
        <taxon>Tracheophyta</taxon>
        <taxon>Spermatophyta</taxon>
        <taxon>Magnoliopsida</taxon>
        <taxon>Liliopsida</taxon>
        <taxon>Asparagales</taxon>
        <taxon>Orchidaceae</taxon>
        <taxon>Orchidoideae</taxon>
        <taxon>Orchideae</taxon>
        <taxon>Orchidinae</taxon>
        <taxon>Platanthera</taxon>
    </lineage>
</organism>
<keyword evidence="1" id="KW-1133">Transmembrane helix</keyword>
<evidence type="ECO:0000313" key="3">
    <source>
        <dbReference type="Proteomes" id="UP001418222"/>
    </source>
</evidence>
<reference evidence="2 3" key="1">
    <citation type="journal article" date="2022" name="Nat. Plants">
        <title>Genomes of leafy and leafless Platanthera orchids illuminate the evolution of mycoheterotrophy.</title>
        <authorList>
            <person name="Li M.H."/>
            <person name="Liu K.W."/>
            <person name="Li Z."/>
            <person name="Lu H.C."/>
            <person name="Ye Q.L."/>
            <person name="Zhang D."/>
            <person name="Wang J.Y."/>
            <person name="Li Y.F."/>
            <person name="Zhong Z.M."/>
            <person name="Liu X."/>
            <person name="Yu X."/>
            <person name="Liu D.K."/>
            <person name="Tu X.D."/>
            <person name="Liu B."/>
            <person name="Hao Y."/>
            <person name="Liao X.Y."/>
            <person name="Jiang Y.T."/>
            <person name="Sun W.H."/>
            <person name="Chen J."/>
            <person name="Chen Y.Q."/>
            <person name="Ai Y."/>
            <person name="Zhai J.W."/>
            <person name="Wu S.S."/>
            <person name="Zhou Z."/>
            <person name="Hsiao Y.Y."/>
            <person name="Wu W.L."/>
            <person name="Chen Y.Y."/>
            <person name="Lin Y.F."/>
            <person name="Hsu J.L."/>
            <person name="Li C.Y."/>
            <person name="Wang Z.W."/>
            <person name="Zhao X."/>
            <person name="Zhong W.Y."/>
            <person name="Ma X.K."/>
            <person name="Ma L."/>
            <person name="Huang J."/>
            <person name="Chen G.Z."/>
            <person name="Huang M.Z."/>
            <person name="Huang L."/>
            <person name="Peng D.H."/>
            <person name="Luo Y.B."/>
            <person name="Zou S.Q."/>
            <person name="Chen S.P."/>
            <person name="Lan S."/>
            <person name="Tsai W.C."/>
            <person name="Van de Peer Y."/>
            <person name="Liu Z.J."/>
        </authorList>
    </citation>
    <scope>NUCLEOTIDE SEQUENCE [LARGE SCALE GENOMIC DNA]</scope>
    <source>
        <strain evidence="2">Lor287</strain>
    </source>
</reference>
<gene>
    <name evidence="2" type="ORF">KSP39_PZI018548</name>
</gene>
<keyword evidence="1" id="KW-0812">Transmembrane</keyword>
<keyword evidence="3" id="KW-1185">Reference proteome</keyword>
<dbReference type="EMBL" id="JBBWWQ010000016">
    <property type="protein sequence ID" value="KAK8926447.1"/>
    <property type="molecule type" value="Genomic_DNA"/>
</dbReference>
<protein>
    <submittedName>
        <fullName evidence="2">Uncharacterized protein</fullName>
    </submittedName>
</protein>
<dbReference type="Proteomes" id="UP001418222">
    <property type="component" value="Unassembled WGS sequence"/>
</dbReference>
<keyword evidence="1" id="KW-0472">Membrane</keyword>
<feature type="transmembrane region" description="Helical" evidence="1">
    <location>
        <begin position="162"/>
        <end position="182"/>
    </location>
</feature>
<dbReference type="AlphaFoldDB" id="A0AAP0FZ81"/>